<feature type="region of interest" description="Disordered" evidence="1">
    <location>
        <begin position="249"/>
        <end position="294"/>
    </location>
</feature>
<name>A0A6P8LJ60_BOMIM</name>
<gene>
    <name evidence="3" type="primary">LOC105680219</name>
</gene>
<evidence type="ECO:0000313" key="2">
    <source>
        <dbReference type="Proteomes" id="UP000515180"/>
    </source>
</evidence>
<evidence type="ECO:0000313" key="3">
    <source>
        <dbReference type="RefSeq" id="XP_033175074.1"/>
    </source>
</evidence>
<reference evidence="3" key="1">
    <citation type="submission" date="2025-08" db="UniProtKB">
        <authorList>
            <consortium name="RefSeq"/>
        </authorList>
    </citation>
    <scope>IDENTIFICATION</scope>
</reference>
<dbReference type="RefSeq" id="XP_033175074.1">
    <property type="nucleotide sequence ID" value="XM_033319183.1"/>
</dbReference>
<dbReference type="AlphaFoldDB" id="A0A6P8LJ60"/>
<sequence>MLIYFRRNYSHVEKTMSARSQRGTHDTPTTKRFRSPRITVRNRTAKPQITYDYDAAISQPDVPNLLDYKNIGRGVMVSGVPLRKKALKTRLKGRIISRKNFQKRSQEIKTKSLIQKNASPIKTHTRSPSRINQKTMASSSIFEKENYIGEKENITNNDTNNVEHLSNSLRKNLVVDAKNISYKDTKEAIENDNNNQMTQQMKNETSEDYEIAKKKSAVQVKGSKIPRAKIAVFPVHTFYELHSTKKVKTKESPHLKYSTTNSTTDNVDISEKSMKKRSSSKEEQSTHKQDVVRFNELQKNTSTCDNF</sequence>
<dbReference type="GeneID" id="105680219"/>
<organism evidence="2 3">
    <name type="scientific">Bombus impatiens</name>
    <name type="common">Bumblebee</name>
    <dbReference type="NCBI Taxonomy" id="132113"/>
    <lineage>
        <taxon>Eukaryota</taxon>
        <taxon>Metazoa</taxon>
        <taxon>Ecdysozoa</taxon>
        <taxon>Arthropoda</taxon>
        <taxon>Hexapoda</taxon>
        <taxon>Insecta</taxon>
        <taxon>Pterygota</taxon>
        <taxon>Neoptera</taxon>
        <taxon>Endopterygota</taxon>
        <taxon>Hymenoptera</taxon>
        <taxon>Apocrita</taxon>
        <taxon>Aculeata</taxon>
        <taxon>Apoidea</taxon>
        <taxon>Anthophila</taxon>
        <taxon>Apidae</taxon>
        <taxon>Bombus</taxon>
        <taxon>Pyrobombus</taxon>
    </lineage>
</organism>
<proteinExistence type="predicted"/>
<keyword evidence="2" id="KW-1185">Reference proteome</keyword>
<feature type="compositionally biased region" description="Basic and acidic residues" evidence="1">
    <location>
        <begin position="269"/>
        <end position="293"/>
    </location>
</feature>
<feature type="compositionally biased region" description="Polar residues" evidence="1">
    <location>
        <begin position="257"/>
        <end position="267"/>
    </location>
</feature>
<accession>A0A6P8LJ60</accession>
<protein>
    <submittedName>
        <fullName evidence="3">Myb-like protein D isoform X2</fullName>
    </submittedName>
</protein>
<evidence type="ECO:0000256" key="1">
    <source>
        <dbReference type="SAM" id="MobiDB-lite"/>
    </source>
</evidence>
<dbReference type="Proteomes" id="UP000515180">
    <property type="component" value="Unplaced"/>
</dbReference>
<dbReference type="OrthoDB" id="7555158at2759"/>